<dbReference type="GeneID" id="10323166"/>
<keyword evidence="2" id="KW-1185">Reference proteome</keyword>
<dbReference type="SUPFAM" id="SSF52980">
    <property type="entry name" value="Restriction endonuclease-like"/>
    <property type="match status" value="1"/>
</dbReference>
<dbReference type="Proteomes" id="UP000000330">
    <property type="component" value="Segment"/>
</dbReference>
<protein>
    <submittedName>
        <fullName evidence="1">Putative Hef-like homing endonuclease</fullName>
    </submittedName>
</protein>
<proteinExistence type="predicted"/>
<dbReference type="CDD" id="cd22328">
    <property type="entry name" value="Hef-like"/>
    <property type="match status" value="1"/>
</dbReference>
<keyword evidence="1" id="KW-0540">Nuclease</keyword>
<dbReference type="InterPro" id="IPR011335">
    <property type="entry name" value="Restrct_endonuc-II-like"/>
</dbReference>
<reference evidence="1 2" key="1">
    <citation type="journal article" date="2010" name="Virol. J.">
        <title>Genomes of the T4-related bacteriophages as windows on microbial genome evolution.</title>
        <authorList>
            <person name="Petrov V.M."/>
            <person name="Ratnayaka S."/>
            <person name="Nolan J.M."/>
            <person name="Miller E.S."/>
            <person name="Karam J.D."/>
        </authorList>
    </citation>
    <scope>NUCLEOTIDE SEQUENCE [LARGE SCALE GENOMIC DNA]</scope>
    <source>
        <strain evidence="1">Acj133</strain>
    </source>
</reference>
<keyword evidence="1" id="KW-0255">Endonuclease</keyword>
<dbReference type="KEGG" id="vg:10323166"/>
<sequence>MTDIDYFKSKSGKLSPNWAQKLSRHPEKFDRSGYNPEYSDKTVLLLMIKGWARLNECPTCGTEVDIPKIYCNTKCMANDPDLQKTKVNNTDIESKNRNIKNALSGRNDYHAKCWNTRKINHGPSGYSESGLEKIKAFDRNVTQTKATCIDRYGVSNISKYAPMKEKLGLLQKEMQTSRRHIKSWVFNKDEFQVKWETLSLEDIVKQSNATKSYIMAKSIEYNLRDKFKSQPEKDLCKFLDSLGVEYECNTRNVIPPLELDIYIPMYNLAIEYNGLYWHSSGCVSDDNIKNYHLNKTIECESKGIQLLHIFENEWVNIDKQNIWKSVIRNKVQRSAKIYARKCTLSRISASEAYEFCNINHLQGGIYGSEYYGLFHNNLLVQVAIYGKSRYSRSTNKELLRLCSLLNHTVVGGASKLFKGHSFVSYANRRWSMGGVYSKCNLTQVGTTPPCYFYVDNLTLKHRSSYMKHKLPHLLSRYDPNKTEVQNCYDNGLRRIWDCGNLTYVK</sequence>
<dbReference type="EMBL" id="HM114315">
    <property type="protein sequence ID" value="ADJ19494.1"/>
    <property type="molecule type" value="Genomic_DNA"/>
</dbReference>
<keyword evidence="1" id="KW-0378">Hydrolase</keyword>
<dbReference type="GO" id="GO:0004519">
    <property type="term" value="F:endonuclease activity"/>
    <property type="evidence" value="ECO:0007669"/>
    <property type="project" value="UniProtKB-KW"/>
</dbReference>
<evidence type="ECO:0000313" key="1">
    <source>
        <dbReference type="EMBL" id="ADJ19494.1"/>
    </source>
</evidence>
<gene>
    <name evidence="1" type="ORF">Acj133p179</name>
</gene>
<evidence type="ECO:0000313" key="2">
    <source>
        <dbReference type="Proteomes" id="UP000000330"/>
    </source>
</evidence>
<dbReference type="Gene3D" id="3.40.960.10">
    <property type="entry name" value="VSR Endonuclease"/>
    <property type="match status" value="1"/>
</dbReference>
<name>D9I6B3_9CAUD</name>
<organism evidence="1 2">
    <name type="scientific">Acinetobacter phage 133</name>
    <dbReference type="NCBI Taxonomy" id="2919552"/>
    <lineage>
        <taxon>Viruses</taxon>
        <taxon>Duplodnaviria</taxon>
        <taxon>Heunggongvirae</taxon>
        <taxon>Uroviricota</taxon>
        <taxon>Caudoviricetes</taxon>
        <taxon>Pantevenvirales</taxon>
        <taxon>Straboviridae</taxon>
        <taxon>Tevenvirinae</taxon>
        <taxon>Centumtrigintavirus</taxon>
        <taxon>Centumtrigintavirus cv133</taxon>
        <taxon>Acinetobacter virus 133</taxon>
    </lineage>
</organism>
<dbReference type="RefSeq" id="YP_004300760.1">
    <property type="nucleotide sequence ID" value="NC_015250.1"/>
</dbReference>
<accession>D9I6B3</accession>